<evidence type="ECO:0000313" key="3">
    <source>
        <dbReference type="EMBL" id="CAF3781990.1"/>
    </source>
</evidence>
<dbReference type="Proteomes" id="UP000681720">
    <property type="component" value="Unassembled WGS sequence"/>
</dbReference>
<dbReference type="Proteomes" id="UP000681967">
    <property type="component" value="Unassembled WGS sequence"/>
</dbReference>
<sequence length="134" mass="15331">MIFISSSQIVIDYNTSDQCKAEINKQDFINNNSIITFVGLIKYQQHKHYVDVCYDTVYTLQSIPLKYGKCIDNKTGKLHPPCIYALANTIKSCITKLNGLSENVAKYYCGYTLMKYCAVHVGLDHIPLKFDYKI</sequence>
<gene>
    <name evidence="1" type="ORF">BYL167_LOCUS537</name>
    <name evidence="3" type="ORF">GIL414_LOCUS101</name>
    <name evidence="2" type="ORF">OVN521_LOCUS2033</name>
    <name evidence="4" type="ORF">SMN809_LOCUS614</name>
</gene>
<accession>A0A818ZEB0</accession>
<dbReference type="Proteomes" id="UP000663866">
    <property type="component" value="Unassembled WGS sequence"/>
</dbReference>
<organism evidence="2 5">
    <name type="scientific">Rotaria magnacalcarata</name>
    <dbReference type="NCBI Taxonomy" id="392030"/>
    <lineage>
        <taxon>Eukaryota</taxon>
        <taxon>Metazoa</taxon>
        <taxon>Spiralia</taxon>
        <taxon>Gnathifera</taxon>
        <taxon>Rotifera</taxon>
        <taxon>Eurotatoria</taxon>
        <taxon>Bdelloidea</taxon>
        <taxon>Philodinida</taxon>
        <taxon>Philodinidae</taxon>
        <taxon>Rotaria</taxon>
    </lineage>
</organism>
<keyword evidence="5" id="KW-1185">Reference proteome</keyword>
<dbReference type="EMBL" id="CAJOBG010000151">
    <property type="protein sequence ID" value="CAF3767334.1"/>
    <property type="molecule type" value="Genomic_DNA"/>
</dbReference>
<name>A0A818ZEB0_9BILA</name>
<evidence type="ECO:0000313" key="1">
    <source>
        <dbReference type="EMBL" id="CAF3754907.1"/>
    </source>
</evidence>
<evidence type="ECO:0000313" key="2">
    <source>
        <dbReference type="EMBL" id="CAF3767334.1"/>
    </source>
</evidence>
<proteinExistence type="predicted"/>
<evidence type="ECO:0000313" key="5">
    <source>
        <dbReference type="Proteomes" id="UP000663866"/>
    </source>
</evidence>
<dbReference type="EMBL" id="CAJOBI010000072">
    <property type="protein sequence ID" value="CAF3790704.1"/>
    <property type="molecule type" value="Genomic_DNA"/>
</dbReference>
<dbReference type="Proteomes" id="UP000676336">
    <property type="component" value="Unassembled WGS sequence"/>
</dbReference>
<reference evidence="2" key="1">
    <citation type="submission" date="2021-02" db="EMBL/GenBank/DDBJ databases">
        <authorList>
            <person name="Nowell W R."/>
        </authorList>
    </citation>
    <scope>NUCLEOTIDE SEQUENCE</scope>
</reference>
<evidence type="ECO:0000313" key="4">
    <source>
        <dbReference type="EMBL" id="CAF3790704.1"/>
    </source>
</evidence>
<protein>
    <submittedName>
        <fullName evidence="2">Uncharacterized protein</fullName>
    </submittedName>
</protein>
<dbReference type="EMBL" id="CAJOBH010000059">
    <property type="protein sequence ID" value="CAF3754907.1"/>
    <property type="molecule type" value="Genomic_DNA"/>
</dbReference>
<comment type="caution">
    <text evidence="2">The sequence shown here is derived from an EMBL/GenBank/DDBJ whole genome shotgun (WGS) entry which is preliminary data.</text>
</comment>
<dbReference type="AlphaFoldDB" id="A0A818ZEB0"/>
<dbReference type="EMBL" id="CAJOBJ010000009">
    <property type="protein sequence ID" value="CAF3781990.1"/>
    <property type="molecule type" value="Genomic_DNA"/>
</dbReference>